<protein>
    <submittedName>
        <fullName evidence="1">Uncharacterized protein</fullName>
    </submittedName>
</protein>
<proteinExistence type="predicted"/>
<sequence length="121" mass="13048">MTRAAALALGAAFGRDGFAGQAAHQQCAPFRIWRIGAVGPRAVACRTCESEIFGVVTATQMARHQMLARCTGRIPHIARQAKLDPTPMAVLVACRKKRQQRRIIGVACHLRLPLASACMQG</sequence>
<evidence type="ECO:0000313" key="2">
    <source>
        <dbReference type="Proteomes" id="UP000681075"/>
    </source>
</evidence>
<organism evidence="1 2">
    <name type="scientific">Roseiterribacter gracilis</name>
    <dbReference type="NCBI Taxonomy" id="2812848"/>
    <lineage>
        <taxon>Bacteria</taxon>
        <taxon>Pseudomonadati</taxon>
        <taxon>Pseudomonadota</taxon>
        <taxon>Alphaproteobacteria</taxon>
        <taxon>Rhodospirillales</taxon>
        <taxon>Roseiterribacteraceae</taxon>
        <taxon>Roseiterribacter</taxon>
    </lineage>
</organism>
<dbReference type="AlphaFoldDB" id="A0A8S8X798"/>
<dbReference type="EMBL" id="BOPV01000001">
    <property type="protein sequence ID" value="GIL39033.1"/>
    <property type="molecule type" value="Genomic_DNA"/>
</dbReference>
<keyword evidence="2" id="KW-1185">Reference proteome</keyword>
<dbReference type="Proteomes" id="UP000681075">
    <property type="component" value="Unassembled WGS sequence"/>
</dbReference>
<comment type="caution">
    <text evidence="1">The sequence shown here is derived from an EMBL/GenBank/DDBJ whole genome shotgun (WGS) entry which is preliminary data.</text>
</comment>
<accession>A0A8S8X798</accession>
<reference evidence="1" key="1">
    <citation type="submission" date="2021-02" db="EMBL/GenBank/DDBJ databases">
        <title>Genome sequence of Rhodospirillales sp. strain TMPK1 isolated from soil.</title>
        <authorList>
            <person name="Nakai R."/>
            <person name="Kusada H."/>
            <person name="Tamaki H."/>
        </authorList>
    </citation>
    <scope>NUCLEOTIDE SEQUENCE</scope>
    <source>
        <strain evidence="1">TMPK1</strain>
    </source>
</reference>
<gene>
    <name evidence="1" type="ORF">TMPK1_12700</name>
</gene>
<evidence type="ECO:0000313" key="1">
    <source>
        <dbReference type="EMBL" id="GIL39033.1"/>
    </source>
</evidence>
<name>A0A8S8X798_9PROT</name>